<dbReference type="InterPro" id="IPR036388">
    <property type="entry name" value="WH-like_DNA-bd_sf"/>
</dbReference>
<dbReference type="STRING" id="272123.Anacy_0733"/>
<organism evidence="2 3">
    <name type="scientific">Anabaena cylindrica (strain ATCC 27899 / PCC 7122)</name>
    <dbReference type="NCBI Taxonomy" id="272123"/>
    <lineage>
        <taxon>Bacteria</taxon>
        <taxon>Bacillati</taxon>
        <taxon>Cyanobacteriota</taxon>
        <taxon>Cyanophyceae</taxon>
        <taxon>Nostocales</taxon>
        <taxon>Nostocaceae</taxon>
        <taxon>Anabaena</taxon>
    </lineage>
</organism>
<dbReference type="HOGENOM" id="CLU_056788_2_1_3"/>
<dbReference type="KEGG" id="acy:Anacy_0733"/>
<dbReference type="SUPFAM" id="SSF46689">
    <property type="entry name" value="Homeodomain-like"/>
    <property type="match status" value="1"/>
</dbReference>
<dbReference type="PATRIC" id="fig|272123.3.peg.803"/>
<dbReference type="Pfam" id="PF01710">
    <property type="entry name" value="HTH_Tnp_IS630"/>
    <property type="match status" value="1"/>
</dbReference>
<reference evidence="3" key="1">
    <citation type="journal article" date="2013" name="Proc. Natl. Acad. Sci. U.S.A.">
        <title>Improving the coverage of the cyanobacterial phylum using diversity-driven genome sequencing.</title>
        <authorList>
            <person name="Shih P.M."/>
            <person name="Wu D."/>
            <person name="Latifi A."/>
            <person name="Axen S.D."/>
            <person name="Fewer D.P."/>
            <person name="Talla E."/>
            <person name="Calteau A."/>
            <person name="Cai F."/>
            <person name="Tandeau de Marsac N."/>
            <person name="Rippka R."/>
            <person name="Herdman M."/>
            <person name="Sivonen K."/>
            <person name="Coursin T."/>
            <person name="Laurent T."/>
            <person name="Goodwin L."/>
            <person name="Nolan M."/>
            <person name="Davenport K.W."/>
            <person name="Han C.S."/>
            <person name="Rubin E.M."/>
            <person name="Eisen J.A."/>
            <person name="Woyke T."/>
            <person name="Gugger M."/>
            <person name="Kerfeld C.A."/>
        </authorList>
    </citation>
    <scope>NUCLEOTIDE SEQUENCE [LARGE SCALE GENOMIC DNA]</scope>
    <source>
        <strain evidence="3">ATCC 27899 / PCC 7122</strain>
    </source>
</reference>
<dbReference type="InterPro" id="IPR002622">
    <property type="entry name" value="Transposase_14"/>
</dbReference>
<dbReference type="AlphaFoldDB" id="K9ZAU4"/>
<feature type="domain" description="Transposase Synechocystis PCC 6803" evidence="1">
    <location>
        <begin position="4"/>
        <end position="117"/>
    </location>
</feature>
<sequence>MAPYSIDLRQKILSAWENKEGTQRELAERFKVSLSFIRDFLRRYRETSEITALPQGGDRRSKIKGENQELLKKIVTEKSDIYLREIQEIIKESKGIEVSVSSLSRTLNRLNLNRKKKFSSH</sequence>
<accession>K9ZAU4</accession>
<dbReference type="EMBL" id="CP003659">
    <property type="protein sequence ID" value="AFZ56318.1"/>
    <property type="molecule type" value="Genomic_DNA"/>
</dbReference>
<evidence type="ECO:0000313" key="3">
    <source>
        <dbReference type="Proteomes" id="UP000010474"/>
    </source>
</evidence>
<name>K9ZAU4_ANACC</name>
<keyword evidence="3" id="KW-1185">Reference proteome</keyword>
<evidence type="ECO:0000259" key="1">
    <source>
        <dbReference type="Pfam" id="PF01710"/>
    </source>
</evidence>
<dbReference type="Proteomes" id="UP000010474">
    <property type="component" value="Chromosome"/>
</dbReference>
<gene>
    <name evidence="2" type="ordered locus">Anacy_0733</name>
</gene>
<dbReference type="eggNOG" id="COG3415">
    <property type="taxonomic scope" value="Bacteria"/>
</dbReference>
<evidence type="ECO:0000313" key="2">
    <source>
        <dbReference type="EMBL" id="AFZ56318.1"/>
    </source>
</evidence>
<dbReference type="Gene3D" id="1.10.10.10">
    <property type="entry name" value="Winged helix-like DNA-binding domain superfamily/Winged helix DNA-binding domain"/>
    <property type="match status" value="1"/>
</dbReference>
<protein>
    <submittedName>
        <fullName evidence="2">Transposase</fullName>
    </submittedName>
</protein>
<proteinExistence type="predicted"/>
<dbReference type="RefSeq" id="WP_015212971.1">
    <property type="nucleotide sequence ID" value="NC_019771.1"/>
</dbReference>
<dbReference type="InterPro" id="IPR009057">
    <property type="entry name" value="Homeodomain-like_sf"/>
</dbReference>